<feature type="transmembrane region" description="Helical" evidence="8">
    <location>
        <begin position="7"/>
        <end position="25"/>
    </location>
</feature>
<keyword evidence="7" id="KW-0175">Coiled coil</keyword>
<evidence type="ECO:0000256" key="1">
    <source>
        <dbReference type="ARBA" id="ARBA00022559"/>
    </source>
</evidence>
<feature type="transmembrane region" description="Helical" evidence="8">
    <location>
        <begin position="45"/>
        <end position="65"/>
    </location>
</feature>
<dbReference type="VEuPathDB" id="TriTrypDB:TcCL_NonESM00178"/>
<keyword evidence="8" id="KW-0472">Membrane</keyword>
<evidence type="ECO:0000256" key="2">
    <source>
        <dbReference type="ARBA" id="ARBA00022617"/>
    </source>
</evidence>
<dbReference type="Proteomes" id="UP000246121">
    <property type="component" value="Unassembled WGS sequence"/>
</dbReference>
<dbReference type="VEuPathDB" id="TriTrypDB:TcCLB.507011.130"/>
<comment type="caution">
    <text evidence="10">The sequence shown here is derived from an EMBL/GenBank/DDBJ whole genome shotgun (WGS) entry which is preliminary data.</text>
</comment>
<evidence type="ECO:0000256" key="3">
    <source>
        <dbReference type="ARBA" id="ARBA00022723"/>
    </source>
</evidence>
<evidence type="ECO:0000256" key="6">
    <source>
        <dbReference type="RuleBase" id="RU004241"/>
    </source>
</evidence>
<dbReference type="VEuPathDB" id="TriTrypDB:TcBrA4_0061880"/>
<protein>
    <recommendedName>
        <fullName evidence="9">Plant heme peroxidase family profile domain-containing protein</fullName>
    </recommendedName>
</protein>
<dbReference type="InterPro" id="IPR002016">
    <property type="entry name" value="Haem_peroxidase"/>
</dbReference>
<dbReference type="Gene3D" id="1.10.520.10">
    <property type="match status" value="1"/>
</dbReference>
<keyword evidence="1" id="KW-0575">Peroxidase</keyword>
<dbReference type="InterPro" id="IPR010255">
    <property type="entry name" value="Haem_peroxidase_sf"/>
</dbReference>
<keyword evidence="8" id="KW-1133">Transmembrane helix</keyword>
<sequence length="458" mass="52367">MFRLRTVGFGCAGPLCVSGARLLWWGYKEHDLHRLARQRPWWENAAIFAGLLCFIQVTSMCYYFGNRMYQAWRPSGNTLYVNKAMDTKVFARPDLSVAAVRMVIHYVLSGTQTPFGAPMVYPEYMRPEAEELMKFIFDLHSEQPMFSIPDLWAMLSAKALARLGGPNISVRRGRPDPPGHLAVEQLLVETPSLVPEGKRDVLKMKRLLAGQGFSVEEIVGMIGGIRTIGFHDSSGFHTKEEVKPQMRRHPSLMGPQEDVFHLPETMEKCTLDPYVFGGEYFDLLLDYNWRQRSLIGWRSGPFRCDEKDRKREITLLDPFSEQAVMRERKRLQAQEQAREAVERAAQKREQITVPEEEKAESAMGRVGEAQFIPGVEMQESVDDDTTEAVGSLVVPEFKSPCSSVSMREVDMMLLDDALLTGWLHRFSTNEIRFYTVFGEVMEKIQNRGYNLNSLYVPT</sequence>
<evidence type="ECO:0000256" key="7">
    <source>
        <dbReference type="SAM" id="Coils"/>
    </source>
</evidence>
<dbReference type="GO" id="GO:0020037">
    <property type="term" value="F:heme binding"/>
    <property type="evidence" value="ECO:0007669"/>
    <property type="project" value="InterPro"/>
</dbReference>
<keyword evidence="8" id="KW-0812">Transmembrane</keyword>
<gene>
    <name evidence="10" type="ORF">C4B63_2g737</name>
</gene>
<proteinExistence type="inferred from homology"/>
<dbReference type="GO" id="GO:0046872">
    <property type="term" value="F:metal ion binding"/>
    <property type="evidence" value="ECO:0007669"/>
    <property type="project" value="UniProtKB-KW"/>
</dbReference>
<dbReference type="VEuPathDB" id="TriTrypDB:Tc_MARK_4430"/>
<dbReference type="VEuPathDB" id="TriTrypDB:C3747_71g96"/>
<dbReference type="GO" id="GO:0042744">
    <property type="term" value="P:hydrogen peroxide catabolic process"/>
    <property type="evidence" value="ECO:0007669"/>
    <property type="project" value="TreeGrafter"/>
</dbReference>
<dbReference type="VEuPathDB" id="TriTrypDB:BCY84_14113"/>
<dbReference type="VEuPathDB" id="TriTrypDB:ECC02_001359"/>
<dbReference type="GO" id="GO:0004601">
    <property type="term" value="F:peroxidase activity"/>
    <property type="evidence" value="ECO:0007669"/>
    <property type="project" value="UniProtKB-KW"/>
</dbReference>
<dbReference type="PROSITE" id="PS50873">
    <property type="entry name" value="PEROXIDASE_4"/>
    <property type="match status" value="1"/>
</dbReference>
<evidence type="ECO:0000259" key="9">
    <source>
        <dbReference type="PROSITE" id="PS50873"/>
    </source>
</evidence>
<keyword evidence="3" id="KW-0479">Metal-binding</keyword>
<evidence type="ECO:0000313" key="11">
    <source>
        <dbReference type="Proteomes" id="UP000246121"/>
    </source>
</evidence>
<dbReference type="VEuPathDB" id="TriTrypDB:TcG_00595"/>
<dbReference type="Pfam" id="PF00141">
    <property type="entry name" value="peroxidase"/>
    <property type="match status" value="1"/>
</dbReference>
<dbReference type="AlphaFoldDB" id="A0A2V2W1F0"/>
<dbReference type="GO" id="GO:0000302">
    <property type="term" value="P:response to reactive oxygen species"/>
    <property type="evidence" value="ECO:0007669"/>
    <property type="project" value="TreeGrafter"/>
</dbReference>
<dbReference type="PANTHER" id="PTHR31356:SF36">
    <property type="entry name" value="L-ASCORBATE PEROXIDASE 3"/>
    <property type="match status" value="1"/>
</dbReference>
<accession>A0A2V2W1F0</accession>
<evidence type="ECO:0000256" key="4">
    <source>
        <dbReference type="ARBA" id="ARBA00023002"/>
    </source>
</evidence>
<organism evidence="10 11">
    <name type="scientific">Trypanosoma cruzi</name>
    <dbReference type="NCBI Taxonomy" id="5693"/>
    <lineage>
        <taxon>Eukaryota</taxon>
        <taxon>Discoba</taxon>
        <taxon>Euglenozoa</taxon>
        <taxon>Kinetoplastea</taxon>
        <taxon>Metakinetoplastina</taxon>
        <taxon>Trypanosomatida</taxon>
        <taxon>Trypanosomatidae</taxon>
        <taxon>Trypanosoma</taxon>
        <taxon>Schizotrypanum</taxon>
    </lineage>
</organism>
<feature type="coiled-coil region" evidence="7">
    <location>
        <begin position="324"/>
        <end position="351"/>
    </location>
</feature>
<name>A0A2V2W1F0_TRYCR</name>
<dbReference type="EMBL" id="PRFA01000002">
    <property type="protein sequence ID" value="PWV02476.1"/>
    <property type="molecule type" value="Genomic_DNA"/>
</dbReference>
<keyword evidence="2" id="KW-0349">Heme</keyword>
<dbReference type="VEuPathDB" id="TriTrypDB:TcYC6_0069590"/>
<dbReference type="VEuPathDB" id="TriTrypDB:TCSYLVIO_005801"/>
<dbReference type="VEuPathDB" id="TriTrypDB:TCDM_00146"/>
<evidence type="ECO:0000256" key="5">
    <source>
        <dbReference type="ARBA" id="ARBA00023004"/>
    </source>
</evidence>
<dbReference type="VEuPathDB" id="TriTrypDB:C4B63_2g737"/>
<keyword evidence="4" id="KW-0560">Oxidoreductase</keyword>
<evidence type="ECO:0000313" key="10">
    <source>
        <dbReference type="EMBL" id="PWV02476.1"/>
    </source>
</evidence>
<dbReference type="PANTHER" id="PTHR31356">
    <property type="entry name" value="THYLAKOID LUMENAL 29 KDA PROTEIN, CHLOROPLASTIC-RELATED"/>
    <property type="match status" value="1"/>
</dbReference>
<dbReference type="GO" id="GO:0034599">
    <property type="term" value="P:cellular response to oxidative stress"/>
    <property type="evidence" value="ECO:0007669"/>
    <property type="project" value="InterPro"/>
</dbReference>
<keyword evidence="5" id="KW-0408">Iron</keyword>
<feature type="domain" description="Plant heme peroxidase family profile" evidence="9">
    <location>
        <begin position="145"/>
        <end position="286"/>
    </location>
</feature>
<dbReference type="SUPFAM" id="SSF48113">
    <property type="entry name" value="Heme-dependent peroxidases"/>
    <property type="match status" value="1"/>
</dbReference>
<evidence type="ECO:0000256" key="8">
    <source>
        <dbReference type="SAM" id="Phobius"/>
    </source>
</evidence>
<comment type="similarity">
    <text evidence="6">Belongs to the peroxidase family.</text>
</comment>
<reference evidence="10 11" key="1">
    <citation type="journal article" date="2018" name="Microb. Genom.">
        <title>Expanding an expanded genome: long-read sequencing of Trypanosoma cruzi.</title>
        <authorList>
            <person name="Berna L."/>
            <person name="Rodriguez M."/>
            <person name="Chiribao M.L."/>
            <person name="Parodi-Talice A."/>
            <person name="Pita S."/>
            <person name="Rijo G."/>
            <person name="Alvarez-Valin F."/>
            <person name="Robello C."/>
        </authorList>
    </citation>
    <scope>NUCLEOTIDE SEQUENCE [LARGE SCALE GENOMIC DNA]</scope>
    <source>
        <strain evidence="10 11">Dm28c</strain>
    </source>
</reference>
<dbReference type="InterPro" id="IPR044831">
    <property type="entry name" value="Ccp1-like"/>
</dbReference>
<dbReference type="Gene3D" id="1.10.420.10">
    <property type="entry name" value="Peroxidase, domain 2"/>
    <property type="match status" value="1"/>
</dbReference>